<comment type="caution">
    <text evidence="1">The sequence shown here is derived from an EMBL/GenBank/DDBJ whole genome shotgun (WGS) entry which is preliminary data.</text>
</comment>
<feature type="non-terminal residue" evidence="1">
    <location>
        <position position="102"/>
    </location>
</feature>
<name>A0A7J6Q9U4_PEROL</name>
<dbReference type="EMBL" id="JABANM010031505">
    <property type="protein sequence ID" value="KAF4704456.1"/>
    <property type="molecule type" value="Genomic_DNA"/>
</dbReference>
<sequence>NFGAQLAQQMRLEWRRAHCCSIGRSRDLFYEWIVKCSQFIFVSDESEFEGALPPENKSMLSVGALPFRIFCLSHVDNMEWRVPWRFKKPQDSLQQRPHSREQ</sequence>
<protein>
    <submittedName>
        <fullName evidence="1">Uncharacterized protein</fullName>
    </submittedName>
</protein>
<accession>A0A7J6Q9U4</accession>
<proteinExistence type="predicted"/>
<evidence type="ECO:0000313" key="1">
    <source>
        <dbReference type="EMBL" id="KAF4704456.1"/>
    </source>
</evidence>
<dbReference type="Proteomes" id="UP000574390">
    <property type="component" value="Unassembled WGS sequence"/>
</dbReference>
<evidence type="ECO:0000313" key="2">
    <source>
        <dbReference type="Proteomes" id="UP000574390"/>
    </source>
</evidence>
<dbReference type="AlphaFoldDB" id="A0A7J6Q9U4"/>
<organism evidence="1 2">
    <name type="scientific">Perkinsus olseni</name>
    <name type="common">Perkinsus atlanticus</name>
    <dbReference type="NCBI Taxonomy" id="32597"/>
    <lineage>
        <taxon>Eukaryota</taxon>
        <taxon>Sar</taxon>
        <taxon>Alveolata</taxon>
        <taxon>Perkinsozoa</taxon>
        <taxon>Perkinsea</taxon>
        <taxon>Perkinsida</taxon>
        <taxon>Perkinsidae</taxon>
        <taxon>Perkinsus</taxon>
    </lineage>
</organism>
<reference evidence="1 2" key="1">
    <citation type="submission" date="2020-04" db="EMBL/GenBank/DDBJ databases">
        <title>Perkinsus olseni comparative genomics.</title>
        <authorList>
            <person name="Bogema D.R."/>
        </authorList>
    </citation>
    <scope>NUCLEOTIDE SEQUENCE [LARGE SCALE GENOMIC DNA]</scope>
    <source>
        <strain evidence="1">ATCC PRA-205</strain>
    </source>
</reference>
<gene>
    <name evidence="1" type="ORF">FOZ62_029525</name>
</gene>